<evidence type="ECO:0000259" key="5">
    <source>
        <dbReference type="PROSITE" id="PS50887"/>
    </source>
</evidence>
<dbReference type="Pfam" id="PF00072">
    <property type="entry name" value="Response_reg"/>
    <property type="match status" value="1"/>
</dbReference>
<comment type="caution">
    <text evidence="6">The sequence shown here is derived from an EMBL/GenBank/DDBJ whole genome shotgun (WGS) entry which is preliminary data.</text>
</comment>
<dbReference type="InterPro" id="IPR050469">
    <property type="entry name" value="Diguanylate_Cyclase"/>
</dbReference>
<dbReference type="InterPro" id="IPR029787">
    <property type="entry name" value="Nucleotide_cyclase"/>
</dbReference>
<dbReference type="GO" id="GO:0043709">
    <property type="term" value="P:cell adhesion involved in single-species biofilm formation"/>
    <property type="evidence" value="ECO:0007669"/>
    <property type="project" value="TreeGrafter"/>
</dbReference>
<dbReference type="GO" id="GO:0052621">
    <property type="term" value="F:diguanylate cyclase activity"/>
    <property type="evidence" value="ECO:0007669"/>
    <property type="project" value="UniProtKB-EC"/>
</dbReference>
<sequence>MNSNNEHKGKILIIDDSVSNIQLINGVLKDDYEIFFSTNGVSGIKKVYEISPDLILLDVVMPDMDGYEVLTKLKSDLLTREIPVIFITALDSVEQEVKGLEAGAVDYITKPIIGAILKARVATHIELKKQRDYLKNLAMIDGLTGIANKRRFNEYLEKWYKISLRKKMYLSIFVIDIDYFKLYNDTYGHLAGDDCLKSIACAIKDSLKRPYDLVARFGGEEFACVIPETSYDDALMIAGRIKSNISNLRLEHKASTISPYVTVSIGGVYGIPTEMDEHFKMLERADEALYKAKQFGRNQIVIEKI</sequence>
<organism evidence="6 7">
    <name type="scientific">Calditerrivibrio nitroreducens</name>
    <dbReference type="NCBI Taxonomy" id="477976"/>
    <lineage>
        <taxon>Bacteria</taxon>
        <taxon>Pseudomonadati</taxon>
        <taxon>Deferribacterota</taxon>
        <taxon>Deferribacteres</taxon>
        <taxon>Deferribacterales</taxon>
        <taxon>Calditerrivibrionaceae</taxon>
    </lineage>
</organism>
<dbReference type="Proteomes" id="UP000242881">
    <property type="component" value="Unassembled WGS sequence"/>
</dbReference>
<dbReference type="NCBIfam" id="TIGR00254">
    <property type="entry name" value="GGDEF"/>
    <property type="match status" value="1"/>
</dbReference>
<protein>
    <recommendedName>
        <fullName evidence="1">diguanylate cyclase</fullName>
        <ecNumber evidence="1">2.7.7.65</ecNumber>
    </recommendedName>
</protein>
<dbReference type="GO" id="GO:0000160">
    <property type="term" value="P:phosphorelay signal transduction system"/>
    <property type="evidence" value="ECO:0007669"/>
    <property type="project" value="InterPro"/>
</dbReference>
<dbReference type="SMART" id="SM00448">
    <property type="entry name" value="REC"/>
    <property type="match status" value="1"/>
</dbReference>
<dbReference type="Gene3D" id="3.30.70.270">
    <property type="match status" value="1"/>
</dbReference>
<dbReference type="PANTHER" id="PTHR45138">
    <property type="entry name" value="REGULATORY COMPONENTS OF SENSORY TRANSDUCTION SYSTEM"/>
    <property type="match status" value="1"/>
</dbReference>
<feature type="domain" description="Response regulatory" evidence="4">
    <location>
        <begin position="10"/>
        <end position="125"/>
    </location>
</feature>
<dbReference type="SUPFAM" id="SSF55073">
    <property type="entry name" value="Nucleotide cyclase"/>
    <property type="match status" value="1"/>
</dbReference>
<dbReference type="InterPro" id="IPR043128">
    <property type="entry name" value="Rev_trsase/Diguanyl_cyclase"/>
</dbReference>
<evidence type="ECO:0000256" key="2">
    <source>
        <dbReference type="ARBA" id="ARBA00034247"/>
    </source>
</evidence>
<dbReference type="InterPro" id="IPR011006">
    <property type="entry name" value="CheY-like_superfamily"/>
</dbReference>
<name>A0A2J6WIW4_9BACT</name>
<dbReference type="GO" id="GO:1902201">
    <property type="term" value="P:negative regulation of bacterial-type flagellum-dependent cell motility"/>
    <property type="evidence" value="ECO:0007669"/>
    <property type="project" value="TreeGrafter"/>
</dbReference>
<dbReference type="InterPro" id="IPR001789">
    <property type="entry name" value="Sig_transdc_resp-reg_receiver"/>
</dbReference>
<dbReference type="EMBL" id="PNIN01000056">
    <property type="protein sequence ID" value="PMP70249.1"/>
    <property type="molecule type" value="Genomic_DNA"/>
</dbReference>
<gene>
    <name evidence="6" type="ORF">C0187_05765</name>
</gene>
<proteinExistence type="predicted"/>
<dbReference type="PROSITE" id="PS50887">
    <property type="entry name" value="GGDEF"/>
    <property type="match status" value="1"/>
</dbReference>
<dbReference type="SMART" id="SM00267">
    <property type="entry name" value="GGDEF"/>
    <property type="match status" value="1"/>
</dbReference>
<dbReference type="SUPFAM" id="SSF52172">
    <property type="entry name" value="CheY-like"/>
    <property type="match status" value="1"/>
</dbReference>
<evidence type="ECO:0000313" key="7">
    <source>
        <dbReference type="Proteomes" id="UP000242881"/>
    </source>
</evidence>
<comment type="catalytic activity">
    <reaction evidence="2">
        <text>2 GTP = 3',3'-c-di-GMP + 2 diphosphate</text>
        <dbReference type="Rhea" id="RHEA:24898"/>
        <dbReference type="ChEBI" id="CHEBI:33019"/>
        <dbReference type="ChEBI" id="CHEBI:37565"/>
        <dbReference type="ChEBI" id="CHEBI:58805"/>
        <dbReference type="EC" id="2.7.7.65"/>
    </reaction>
</comment>
<dbReference type="PROSITE" id="PS50110">
    <property type="entry name" value="RESPONSE_REGULATORY"/>
    <property type="match status" value="1"/>
</dbReference>
<dbReference type="Gene3D" id="3.40.50.2300">
    <property type="match status" value="1"/>
</dbReference>
<reference evidence="6 7" key="1">
    <citation type="submission" date="2018-01" db="EMBL/GenBank/DDBJ databases">
        <title>Metagenomic assembled genomes from two thermal pools in the Uzon Caldera, Kamchatka, Russia.</title>
        <authorList>
            <person name="Wilkins L."/>
            <person name="Ettinger C."/>
        </authorList>
    </citation>
    <scope>NUCLEOTIDE SEQUENCE [LARGE SCALE GENOMIC DNA]</scope>
    <source>
        <strain evidence="6">ZAV-05</strain>
    </source>
</reference>
<evidence type="ECO:0000256" key="1">
    <source>
        <dbReference type="ARBA" id="ARBA00012528"/>
    </source>
</evidence>
<feature type="domain" description="GGDEF" evidence="5">
    <location>
        <begin position="168"/>
        <end position="305"/>
    </location>
</feature>
<keyword evidence="3" id="KW-0597">Phosphoprotein</keyword>
<evidence type="ECO:0000256" key="3">
    <source>
        <dbReference type="PROSITE-ProRule" id="PRU00169"/>
    </source>
</evidence>
<dbReference type="PANTHER" id="PTHR45138:SF9">
    <property type="entry name" value="DIGUANYLATE CYCLASE DGCM-RELATED"/>
    <property type="match status" value="1"/>
</dbReference>
<dbReference type="Pfam" id="PF00990">
    <property type="entry name" value="GGDEF"/>
    <property type="match status" value="1"/>
</dbReference>
<dbReference type="InterPro" id="IPR000160">
    <property type="entry name" value="GGDEF_dom"/>
</dbReference>
<dbReference type="EC" id="2.7.7.65" evidence="1"/>
<evidence type="ECO:0000259" key="4">
    <source>
        <dbReference type="PROSITE" id="PS50110"/>
    </source>
</evidence>
<feature type="modified residue" description="4-aspartylphosphate" evidence="3">
    <location>
        <position position="58"/>
    </location>
</feature>
<dbReference type="AlphaFoldDB" id="A0A2J6WIW4"/>
<evidence type="ECO:0000313" key="6">
    <source>
        <dbReference type="EMBL" id="PMP70249.1"/>
    </source>
</evidence>
<dbReference type="CDD" id="cd01949">
    <property type="entry name" value="GGDEF"/>
    <property type="match status" value="1"/>
</dbReference>
<dbReference type="FunFam" id="3.30.70.270:FF:000001">
    <property type="entry name" value="Diguanylate cyclase domain protein"/>
    <property type="match status" value="1"/>
</dbReference>
<dbReference type="GO" id="GO:0005886">
    <property type="term" value="C:plasma membrane"/>
    <property type="evidence" value="ECO:0007669"/>
    <property type="project" value="TreeGrafter"/>
</dbReference>
<accession>A0A2J6WIW4</accession>